<comment type="caution">
    <text evidence="1">The sequence shown here is derived from an EMBL/GenBank/DDBJ whole genome shotgun (WGS) entry which is preliminary data.</text>
</comment>
<gene>
    <name evidence="1" type="ORF">GCM10009850_047690</name>
</gene>
<reference evidence="1 2" key="1">
    <citation type="journal article" date="2019" name="Int. J. Syst. Evol. Microbiol.">
        <title>The Global Catalogue of Microorganisms (GCM) 10K type strain sequencing project: providing services to taxonomists for standard genome sequencing and annotation.</title>
        <authorList>
            <consortium name="The Broad Institute Genomics Platform"/>
            <consortium name="The Broad Institute Genome Sequencing Center for Infectious Disease"/>
            <person name="Wu L."/>
            <person name="Ma J."/>
        </authorList>
    </citation>
    <scope>NUCLEOTIDE SEQUENCE [LARGE SCALE GENOMIC DNA]</scope>
    <source>
        <strain evidence="1 2">JCM 16114</strain>
    </source>
</reference>
<sequence>MTLVVVNQGEEDLLDAILAVNYTLRLHKNDVTDGLSAGQIEALTESDFTEADFTGYSSKALTGGSWTTTPGDPCVGVYVQQTFTSTADQSPQACYGYYVTRASDGALQWFEDFSSPLTIEFNGEGIAVTPRLTLADTGDA</sequence>
<evidence type="ECO:0000313" key="1">
    <source>
        <dbReference type="EMBL" id="GAA2209311.1"/>
    </source>
</evidence>
<dbReference type="EMBL" id="BAAAQX010000012">
    <property type="protein sequence ID" value="GAA2209311.1"/>
    <property type="molecule type" value="Genomic_DNA"/>
</dbReference>
<evidence type="ECO:0000313" key="2">
    <source>
        <dbReference type="Proteomes" id="UP001499843"/>
    </source>
</evidence>
<proteinExistence type="predicted"/>
<dbReference type="RefSeq" id="WP_344478336.1">
    <property type="nucleotide sequence ID" value="NZ_BAAAQX010000012.1"/>
</dbReference>
<organism evidence="1 2">
    <name type="scientific">Nonomuraea monospora</name>
    <dbReference type="NCBI Taxonomy" id="568818"/>
    <lineage>
        <taxon>Bacteria</taxon>
        <taxon>Bacillati</taxon>
        <taxon>Actinomycetota</taxon>
        <taxon>Actinomycetes</taxon>
        <taxon>Streptosporangiales</taxon>
        <taxon>Streptosporangiaceae</taxon>
        <taxon>Nonomuraea</taxon>
    </lineage>
</organism>
<protein>
    <submittedName>
        <fullName evidence="1">Uncharacterized protein</fullName>
    </submittedName>
</protein>
<name>A0ABN3CJJ7_9ACTN</name>
<keyword evidence="2" id="KW-1185">Reference proteome</keyword>
<dbReference type="Proteomes" id="UP001499843">
    <property type="component" value="Unassembled WGS sequence"/>
</dbReference>
<accession>A0ABN3CJJ7</accession>